<gene>
    <name evidence="2" type="ORF">yc1106_09538</name>
</gene>
<dbReference type="AlphaFoldDB" id="A0A9Q8ZIT4"/>
<dbReference type="Proteomes" id="UP001056012">
    <property type="component" value="Chromosome 8"/>
</dbReference>
<evidence type="ECO:0000256" key="1">
    <source>
        <dbReference type="SAM" id="MobiDB-lite"/>
    </source>
</evidence>
<sequence>MTSNFYIAPNIIPVTRTARMTLLVHITPFYNGSTSTSTEIVGHNSTVTAVETPTNAWRTFSVSWPKITSASDTATTRLDLTSIVPETTRVPVAPDTTAVTDTTAAQDTPAVPDTIEIPDTTSPVQNTTTAAGTTTVAWNTPPPVGSKPTVPWNSYPAWNSTIVDKRMVMPTVKGLNRNWNDSLPNPTQYYPTNGPTHGPTDGSEIPPGSRTCEITLTSIATSVQTLPAGSYVITETAITTSTLFDYGHLTPPVYNPGAKTTARPEGPVDIQQPDGPPKTTKGPSRPGEINAPPQAGPANPTATKKVVITDAPGSPNDVFPTPIVTLPGAGPIAIDPSKSVIIIGDKTSDFKPGQQTTINDVPISFDSSAGFVVVGGSKTIGLSPITPAPVAPPAVIGGTTIDINQIATQLQPGQVTTIGRDTISRDNSGSFLVIDGTSTVALPQGVSIPRTSVVQVNGFAVPIGELAAELAPGETTVIDGMTISRDNSGLIIGTSTIPLPATTNEIVLGGTTISAGALPSGFSFLPSSVGGGLLLPNGETLMPGSETTINGMEISLMPGETPVAVIEDSISVTATTASDSTSGDETCSSDSMCTQPSRTSAGQTGSRTPASSAEELACAKWRDFVFAGIFVGVFMDWA</sequence>
<feature type="region of interest" description="Disordered" evidence="1">
    <location>
        <begin position="110"/>
        <end position="146"/>
    </location>
</feature>
<feature type="compositionally biased region" description="Polar residues" evidence="1">
    <location>
        <begin position="179"/>
        <end position="195"/>
    </location>
</feature>
<dbReference type="VEuPathDB" id="FungiDB:yc1106_09538"/>
<organism evidence="2 3">
    <name type="scientific">Curvularia clavata</name>
    <dbReference type="NCBI Taxonomy" id="95742"/>
    <lineage>
        <taxon>Eukaryota</taxon>
        <taxon>Fungi</taxon>
        <taxon>Dikarya</taxon>
        <taxon>Ascomycota</taxon>
        <taxon>Pezizomycotina</taxon>
        <taxon>Dothideomycetes</taxon>
        <taxon>Pleosporomycetidae</taxon>
        <taxon>Pleosporales</taxon>
        <taxon>Pleosporineae</taxon>
        <taxon>Pleosporaceae</taxon>
        <taxon>Curvularia</taxon>
    </lineage>
</organism>
<dbReference type="OrthoDB" id="3693107at2759"/>
<keyword evidence="3" id="KW-1185">Reference proteome</keyword>
<evidence type="ECO:0000313" key="2">
    <source>
        <dbReference type="EMBL" id="USP82264.1"/>
    </source>
</evidence>
<feature type="region of interest" description="Disordered" evidence="1">
    <location>
        <begin position="179"/>
        <end position="210"/>
    </location>
</feature>
<accession>A0A9Q8ZIT4</accession>
<dbReference type="EMBL" id="CP089281">
    <property type="protein sequence ID" value="USP82264.1"/>
    <property type="molecule type" value="Genomic_DNA"/>
</dbReference>
<feature type="region of interest" description="Disordered" evidence="1">
    <location>
        <begin position="255"/>
        <end position="301"/>
    </location>
</feature>
<reference evidence="2" key="1">
    <citation type="submission" date="2021-12" db="EMBL/GenBank/DDBJ databases">
        <title>Curvularia clavata genome.</title>
        <authorList>
            <person name="Cao Y."/>
        </authorList>
    </citation>
    <scope>NUCLEOTIDE SEQUENCE</scope>
    <source>
        <strain evidence="2">Yc1106</strain>
    </source>
</reference>
<evidence type="ECO:0000313" key="3">
    <source>
        <dbReference type="Proteomes" id="UP001056012"/>
    </source>
</evidence>
<feature type="compositionally biased region" description="Polar residues" evidence="1">
    <location>
        <begin position="588"/>
        <end position="609"/>
    </location>
</feature>
<feature type="compositionally biased region" description="Low complexity" evidence="1">
    <location>
        <begin position="127"/>
        <end position="139"/>
    </location>
</feature>
<protein>
    <submittedName>
        <fullName evidence="2">Uncharacterized protein</fullName>
    </submittedName>
</protein>
<feature type="compositionally biased region" description="Low complexity" evidence="1">
    <location>
        <begin position="575"/>
        <end position="586"/>
    </location>
</feature>
<name>A0A9Q8ZIT4_CURCL</name>
<proteinExistence type="predicted"/>
<feature type="region of interest" description="Disordered" evidence="1">
    <location>
        <begin position="575"/>
        <end position="609"/>
    </location>
</feature>